<organism evidence="1 2">
    <name type="scientific">Brassica oleracea var. oleracea</name>
    <dbReference type="NCBI Taxonomy" id="109376"/>
    <lineage>
        <taxon>Eukaryota</taxon>
        <taxon>Viridiplantae</taxon>
        <taxon>Streptophyta</taxon>
        <taxon>Embryophyta</taxon>
        <taxon>Tracheophyta</taxon>
        <taxon>Spermatophyta</taxon>
        <taxon>Magnoliopsida</taxon>
        <taxon>eudicotyledons</taxon>
        <taxon>Gunneridae</taxon>
        <taxon>Pentapetalae</taxon>
        <taxon>rosids</taxon>
        <taxon>malvids</taxon>
        <taxon>Brassicales</taxon>
        <taxon>Brassicaceae</taxon>
        <taxon>Brassiceae</taxon>
        <taxon>Brassica</taxon>
    </lineage>
</organism>
<reference evidence="1" key="2">
    <citation type="submission" date="2015-03" db="UniProtKB">
        <authorList>
            <consortium name="EnsemblPlants"/>
        </authorList>
    </citation>
    <scope>IDENTIFICATION</scope>
</reference>
<name>A0A0D3D246_BRAOL</name>
<sequence length="63" mass="7176">MKLKRRWEIILVSVAGNPLIRRSSPPEICSGYHLSKPSLRFFELLIGAEGENLIFKEVSPTHN</sequence>
<dbReference type="Gramene" id="Bo7g002040.1">
    <property type="protein sequence ID" value="Bo7g002040.1"/>
    <property type="gene ID" value="Bo7g002040"/>
</dbReference>
<evidence type="ECO:0000313" key="2">
    <source>
        <dbReference type="Proteomes" id="UP000032141"/>
    </source>
</evidence>
<dbReference type="Proteomes" id="UP000032141">
    <property type="component" value="Chromosome C7"/>
</dbReference>
<reference evidence="1 2" key="1">
    <citation type="journal article" date="2014" name="Genome Biol.">
        <title>Transcriptome and methylome profiling reveals relics of genome dominance in the mesopolyploid Brassica oleracea.</title>
        <authorList>
            <person name="Parkin I.A."/>
            <person name="Koh C."/>
            <person name="Tang H."/>
            <person name="Robinson S.J."/>
            <person name="Kagale S."/>
            <person name="Clarke W.E."/>
            <person name="Town C.D."/>
            <person name="Nixon J."/>
            <person name="Krishnakumar V."/>
            <person name="Bidwell S.L."/>
            <person name="Denoeud F."/>
            <person name="Belcram H."/>
            <person name="Links M.G."/>
            <person name="Just J."/>
            <person name="Clarke C."/>
            <person name="Bender T."/>
            <person name="Huebert T."/>
            <person name="Mason A.S."/>
            <person name="Pires J.C."/>
            <person name="Barker G."/>
            <person name="Moore J."/>
            <person name="Walley P.G."/>
            <person name="Manoli S."/>
            <person name="Batley J."/>
            <person name="Edwards D."/>
            <person name="Nelson M.N."/>
            <person name="Wang X."/>
            <person name="Paterson A.H."/>
            <person name="King G."/>
            <person name="Bancroft I."/>
            <person name="Chalhoub B."/>
            <person name="Sharpe A.G."/>
        </authorList>
    </citation>
    <scope>NUCLEOTIDE SEQUENCE</scope>
    <source>
        <strain evidence="1 2">cv. TO1000</strain>
    </source>
</reference>
<dbReference type="AlphaFoldDB" id="A0A0D3D246"/>
<protein>
    <submittedName>
        <fullName evidence="1">Uncharacterized protein</fullName>
    </submittedName>
</protein>
<dbReference type="EnsemblPlants" id="Bo7g002040.1">
    <property type="protein sequence ID" value="Bo7g002040.1"/>
    <property type="gene ID" value="Bo7g002040"/>
</dbReference>
<evidence type="ECO:0000313" key="1">
    <source>
        <dbReference type="EnsemblPlants" id="Bo7g002040.1"/>
    </source>
</evidence>
<keyword evidence="2" id="KW-1185">Reference proteome</keyword>
<accession>A0A0D3D246</accession>
<dbReference type="HOGENOM" id="CLU_208088_0_0_1"/>
<proteinExistence type="predicted"/>